<feature type="compositionally biased region" description="Low complexity" evidence="1">
    <location>
        <begin position="222"/>
        <end position="233"/>
    </location>
</feature>
<sequence>MSYRNPTLGTSIAILCQRTISSERPQLEPLPTLDSEHEEEDAAPARSPSPSPPPGLPSFASSPSGHKPRESPKKDSRERKDKREKRKRRDRDSSSSPTSQRRKSRSSSPRVSREEASSLSTQFRDLVNSLPDMFTKLFEAKFPDNSPPSRSSFNQLGAHTLPDDPGFLNSRPASPDPNPPSTLEQNQPSAPDPQPPASLAPAPALTSVTTPAPGQASQLDRTSPVPSTSASPPEGATIQFLPVTWTDIPKTWQPSFLEGKIRVSAPDPSHPSGFSLRSDVLLKMSTDEEGETTFLYERKPSSVLMPAPPPPPQGVHSCPSRHGGNTPQDSRYQ</sequence>
<feature type="region of interest" description="Disordered" evidence="1">
    <location>
        <begin position="18"/>
        <end position="124"/>
    </location>
</feature>
<evidence type="ECO:0000256" key="1">
    <source>
        <dbReference type="SAM" id="MobiDB-lite"/>
    </source>
</evidence>
<feature type="compositionally biased region" description="Basic and acidic residues" evidence="1">
    <location>
        <begin position="67"/>
        <end position="81"/>
    </location>
</feature>
<dbReference type="AlphaFoldDB" id="A0AAE1TZ86"/>
<feature type="compositionally biased region" description="Polar residues" evidence="1">
    <location>
        <begin position="147"/>
        <end position="157"/>
    </location>
</feature>
<evidence type="ECO:0000313" key="2">
    <source>
        <dbReference type="EMBL" id="KAK4303422.1"/>
    </source>
</evidence>
<reference evidence="2" key="1">
    <citation type="submission" date="2023-11" db="EMBL/GenBank/DDBJ databases">
        <title>Genome assemblies of two species of porcelain crab, Petrolisthes cinctipes and Petrolisthes manimaculis (Anomura: Porcellanidae).</title>
        <authorList>
            <person name="Angst P."/>
        </authorList>
    </citation>
    <scope>NUCLEOTIDE SEQUENCE</scope>
    <source>
        <strain evidence="2">PB745_02</strain>
        <tissue evidence="2">Gill</tissue>
    </source>
</reference>
<keyword evidence="3" id="KW-1185">Reference proteome</keyword>
<protein>
    <submittedName>
        <fullName evidence="2">Uncharacterized protein</fullName>
    </submittedName>
</protein>
<accession>A0AAE1TZ86</accession>
<name>A0AAE1TZ86_9EUCA</name>
<feature type="compositionally biased region" description="Pro residues" evidence="1">
    <location>
        <begin position="47"/>
        <end position="56"/>
    </location>
</feature>
<dbReference type="Proteomes" id="UP001292094">
    <property type="component" value="Unassembled WGS sequence"/>
</dbReference>
<gene>
    <name evidence="2" type="ORF">Pmani_024571</name>
</gene>
<proteinExistence type="predicted"/>
<dbReference type="EMBL" id="JAWZYT010002587">
    <property type="protein sequence ID" value="KAK4303422.1"/>
    <property type="molecule type" value="Genomic_DNA"/>
</dbReference>
<feature type="region of interest" description="Disordered" evidence="1">
    <location>
        <begin position="296"/>
        <end position="333"/>
    </location>
</feature>
<evidence type="ECO:0000313" key="3">
    <source>
        <dbReference type="Proteomes" id="UP001292094"/>
    </source>
</evidence>
<comment type="caution">
    <text evidence="2">The sequence shown here is derived from an EMBL/GenBank/DDBJ whole genome shotgun (WGS) entry which is preliminary data.</text>
</comment>
<organism evidence="2 3">
    <name type="scientific">Petrolisthes manimaculis</name>
    <dbReference type="NCBI Taxonomy" id="1843537"/>
    <lineage>
        <taxon>Eukaryota</taxon>
        <taxon>Metazoa</taxon>
        <taxon>Ecdysozoa</taxon>
        <taxon>Arthropoda</taxon>
        <taxon>Crustacea</taxon>
        <taxon>Multicrustacea</taxon>
        <taxon>Malacostraca</taxon>
        <taxon>Eumalacostraca</taxon>
        <taxon>Eucarida</taxon>
        <taxon>Decapoda</taxon>
        <taxon>Pleocyemata</taxon>
        <taxon>Anomura</taxon>
        <taxon>Galatheoidea</taxon>
        <taxon>Porcellanidae</taxon>
        <taxon>Petrolisthes</taxon>
    </lineage>
</organism>
<feature type="compositionally biased region" description="Polar residues" evidence="1">
    <location>
        <begin position="206"/>
        <end position="221"/>
    </location>
</feature>
<feature type="region of interest" description="Disordered" evidence="1">
    <location>
        <begin position="140"/>
        <end position="242"/>
    </location>
</feature>
<feature type="compositionally biased region" description="Polar residues" evidence="1">
    <location>
        <begin position="323"/>
        <end position="333"/>
    </location>
</feature>